<keyword evidence="2" id="KW-1133">Transmembrane helix</keyword>
<evidence type="ECO:0000256" key="1">
    <source>
        <dbReference type="SAM" id="MobiDB-lite"/>
    </source>
</evidence>
<organism evidence="3 4">
    <name type="scientific">Yinghuangia soli</name>
    <dbReference type="NCBI Taxonomy" id="2908204"/>
    <lineage>
        <taxon>Bacteria</taxon>
        <taxon>Bacillati</taxon>
        <taxon>Actinomycetota</taxon>
        <taxon>Actinomycetes</taxon>
        <taxon>Kitasatosporales</taxon>
        <taxon>Streptomycetaceae</taxon>
        <taxon>Yinghuangia</taxon>
    </lineage>
</organism>
<feature type="compositionally biased region" description="Low complexity" evidence="1">
    <location>
        <begin position="60"/>
        <end position="80"/>
    </location>
</feature>
<evidence type="ECO:0000313" key="3">
    <source>
        <dbReference type="EMBL" id="MCF2527883.1"/>
    </source>
</evidence>
<name>A0AA41PY38_9ACTN</name>
<proteinExistence type="predicted"/>
<reference evidence="3" key="1">
    <citation type="submission" date="2022-01" db="EMBL/GenBank/DDBJ databases">
        <title>Genome-Based Taxonomic Classification of the Phylum Actinobacteria.</title>
        <authorList>
            <person name="Gao Y."/>
        </authorList>
    </citation>
    <scope>NUCLEOTIDE SEQUENCE</scope>
    <source>
        <strain evidence="3">KLBMP 8922</strain>
    </source>
</reference>
<feature type="transmembrane region" description="Helical" evidence="2">
    <location>
        <begin position="18"/>
        <end position="40"/>
    </location>
</feature>
<evidence type="ECO:0000313" key="4">
    <source>
        <dbReference type="Proteomes" id="UP001165378"/>
    </source>
</evidence>
<protein>
    <recommendedName>
        <fullName evidence="5">DUF3558 domain-containing protein</fullName>
    </recommendedName>
</protein>
<evidence type="ECO:0008006" key="5">
    <source>
        <dbReference type="Google" id="ProtNLM"/>
    </source>
</evidence>
<accession>A0AA41PY38</accession>
<dbReference type="Proteomes" id="UP001165378">
    <property type="component" value="Unassembled WGS sequence"/>
</dbReference>
<dbReference type="RefSeq" id="WP_235052053.1">
    <property type="nucleotide sequence ID" value="NZ_JAKFHA010000005.1"/>
</dbReference>
<dbReference type="AlphaFoldDB" id="A0AA41PY38"/>
<dbReference type="EMBL" id="JAKFHA010000005">
    <property type="protein sequence ID" value="MCF2527883.1"/>
    <property type="molecule type" value="Genomic_DNA"/>
</dbReference>
<evidence type="ECO:0000256" key="2">
    <source>
        <dbReference type="SAM" id="Phobius"/>
    </source>
</evidence>
<keyword evidence="2" id="KW-0812">Transmembrane</keyword>
<keyword evidence="2" id="KW-0472">Membrane</keyword>
<keyword evidence="4" id="KW-1185">Reference proteome</keyword>
<sequence>MAEAHETEPVPSKFSRRVVAFTVAAVVAVVGGTAGAVVLFDDDGGRGQSAGQGSDATVRPATGTPAPSGTPGAGSGAPAPAARVALDCPAAAPAPGPIDPRATTGDGHTLAPGALAVRICSGEFSREGNVMKPEVPWPTTLYRDVEAFIAAVNGLSAGESTGVCPLDARPDVPLEVLYPDGVRVSVPLNLSGCGELRIGDTTYRNARQLSGIMFRLLEQQRITDPPVPAPGPPTCSAAAPTGDFATTRDAMVGSDQAIPYPSAALTVCRYEAGADGTRVLVGSQDRTADAADIQARVNALAPTGPPYNRFACRWNDPGPIVALHFADVAGGQYRVVVHGGPPACLAMMQSSPRFGGQSAVDPPQELLALLGL</sequence>
<gene>
    <name evidence="3" type="ORF">LZ495_11725</name>
</gene>
<feature type="region of interest" description="Disordered" evidence="1">
    <location>
        <begin position="46"/>
        <end position="80"/>
    </location>
</feature>
<comment type="caution">
    <text evidence="3">The sequence shown here is derived from an EMBL/GenBank/DDBJ whole genome shotgun (WGS) entry which is preliminary data.</text>
</comment>